<dbReference type="AlphaFoldDB" id="A0A2H9T2R5"/>
<gene>
    <name evidence="2" type="primary">pasT</name>
    <name evidence="2" type="ORF">CI610_03550</name>
</gene>
<dbReference type="PANTHER" id="PTHR12901">
    <property type="entry name" value="SPERM PROTEIN HOMOLOG"/>
    <property type="match status" value="1"/>
</dbReference>
<comment type="caution">
    <text evidence="2">The sequence shown here is derived from an EMBL/GenBank/DDBJ whole genome shotgun (WGS) entry which is preliminary data.</text>
</comment>
<protein>
    <submittedName>
        <fullName evidence="2">Persistence and stress-resistance toxin PasT</fullName>
    </submittedName>
</protein>
<evidence type="ECO:0000313" key="2">
    <source>
        <dbReference type="EMBL" id="PJE77522.1"/>
    </source>
</evidence>
<dbReference type="Gene3D" id="3.30.530.20">
    <property type="match status" value="1"/>
</dbReference>
<dbReference type="CDD" id="cd07813">
    <property type="entry name" value="COQ10p_like"/>
    <property type="match status" value="1"/>
</dbReference>
<accession>A0A2H9T2R5</accession>
<organism evidence="2">
    <name type="scientific">invertebrate metagenome</name>
    <dbReference type="NCBI Taxonomy" id="1711999"/>
    <lineage>
        <taxon>unclassified sequences</taxon>
        <taxon>metagenomes</taxon>
        <taxon>organismal metagenomes</taxon>
    </lineage>
</organism>
<name>A0A2H9T2R5_9ZZZZ</name>
<reference evidence="2" key="1">
    <citation type="journal article" date="2017" name="Appl. Environ. Microbiol.">
        <title>Molecular characterization of an Endozoicomonas-like organism causing infection in king scallop Pecten maximus L.</title>
        <authorList>
            <person name="Cano I."/>
            <person name="van Aerle R."/>
            <person name="Ross S."/>
            <person name="Verner-Jeffreys D.W."/>
            <person name="Paley R.K."/>
            <person name="Rimmer G."/>
            <person name="Ryder D."/>
            <person name="Hooper P."/>
            <person name="Stone D."/>
            <person name="Feist S.W."/>
        </authorList>
    </citation>
    <scope>NUCLEOTIDE SEQUENCE</scope>
</reference>
<dbReference type="SUPFAM" id="SSF55961">
    <property type="entry name" value="Bet v1-like"/>
    <property type="match status" value="1"/>
</dbReference>
<dbReference type="InterPro" id="IPR044996">
    <property type="entry name" value="COQ10-like"/>
</dbReference>
<dbReference type="InterPro" id="IPR023393">
    <property type="entry name" value="START-like_dom_sf"/>
</dbReference>
<feature type="domain" description="Coenzyme Q-binding protein COQ10 START" evidence="1">
    <location>
        <begin position="2"/>
        <end position="116"/>
    </location>
</feature>
<dbReference type="GO" id="GO:0045333">
    <property type="term" value="P:cellular respiration"/>
    <property type="evidence" value="ECO:0007669"/>
    <property type="project" value="InterPro"/>
</dbReference>
<dbReference type="GO" id="GO:0048039">
    <property type="term" value="F:ubiquinone binding"/>
    <property type="evidence" value="ECO:0007669"/>
    <property type="project" value="InterPro"/>
</dbReference>
<evidence type="ECO:0000259" key="1">
    <source>
        <dbReference type="Pfam" id="PF03364"/>
    </source>
</evidence>
<dbReference type="EMBL" id="NSIT01000534">
    <property type="protein sequence ID" value="PJE77522.1"/>
    <property type="molecule type" value="Genomic_DNA"/>
</dbReference>
<dbReference type="PANTHER" id="PTHR12901:SF10">
    <property type="entry name" value="COENZYME Q-BINDING PROTEIN COQ10, MITOCHONDRIAL"/>
    <property type="match status" value="1"/>
</dbReference>
<proteinExistence type="predicted"/>
<dbReference type="Pfam" id="PF03364">
    <property type="entry name" value="Polyketide_cyc"/>
    <property type="match status" value="1"/>
</dbReference>
<dbReference type="InterPro" id="IPR005031">
    <property type="entry name" value="COQ10_START"/>
</dbReference>
<sequence length="125" mass="13761">MVSDVSAYPRFLPGCQKAAILSEMDNVIEARLNIAKGGVKVNFSTRNVMVPGESIHMVLLEGPFHHLDGKWTFKPLGKTGCKISLNIDFETSGSLVEVMKEKALERATNTVMDAFCRRAEALYGN</sequence>